<evidence type="ECO:0000256" key="2">
    <source>
        <dbReference type="SAM" id="Phobius"/>
    </source>
</evidence>
<dbReference type="SUPFAM" id="SSF48452">
    <property type="entry name" value="TPR-like"/>
    <property type="match status" value="1"/>
</dbReference>
<dbReference type="PANTHER" id="PTHR47870">
    <property type="entry name" value="CYTOCHROME C-TYPE BIOGENESIS PROTEIN CCMH"/>
    <property type="match status" value="1"/>
</dbReference>
<comment type="caution">
    <text evidence="3">The sequence shown here is derived from an EMBL/GenBank/DDBJ whole genome shotgun (WGS) entry which is preliminary data.</text>
</comment>
<evidence type="ECO:0000313" key="3">
    <source>
        <dbReference type="EMBL" id="TCN79600.1"/>
    </source>
</evidence>
<dbReference type="AlphaFoldDB" id="A0A4R2F981"/>
<organism evidence="3 4">
    <name type="scientific">Shewanella fodinae</name>
    <dbReference type="NCBI Taxonomy" id="552357"/>
    <lineage>
        <taxon>Bacteria</taxon>
        <taxon>Pseudomonadati</taxon>
        <taxon>Pseudomonadota</taxon>
        <taxon>Gammaproteobacteria</taxon>
        <taxon>Alteromonadales</taxon>
        <taxon>Shewanellaceae</taxon>
        <taxon>Shewanella</taxon>
    </lineage>
</organism>
<keyword evidence="1" id="KW-0201">Cytochrome c-type biogenesis</keyword>
<dbReference type="PANTHER" id="PTHR47870:SF1">
    <property type="entry name" value="CYTOCHROME C-TYPE BIOGENESIS PROTEIN CCMH"/>
    <property type="match status" value="1"/>
</dbReference>
<keyword evidence="2" id="KW-1133">Transmembrane helix</keyword>
<dbReference type="Proteomes" id="UP000294832">
    <property type="component" value="Unassembled WGS sequence"/>
</dbReference>
<keyword evidence="2" id="KW-0812">Transmembrane</keyword>
<keyword evidence="4" id="KW-1185">Reference proteome</keyword>
<dbReference type="InterPro" id="IPR051263">
    <property type="entry name" value="C-type_cytochrome_biogenesis"/>
</dbReference>
<name>A0A4R2F981_9GAMM</name>
<dbReference type="RefSeq" id="WP_133040163.1">
    <property type="nucleotide sequence ID" value="NZ_SLWF01000032.1"/>
</dbReference>
<evidence type="ECO:0000256" key="1">
    <source>
        <dbReference type="ARBA" id="ARBA00022748"/>
    </source>
</evidence>
<dbReference type="InterPro" id="IPR011990">
    <property type="entry name" value="TPR-like_helical_dom_sf"/>
</dbReference>
<reference evidence="3 4" key="1">
    <citation type="submission" date="2019-03" db="EMBL/GenBank/DDBJ databases">
        <title>Freshwater and sediment microbial communities from various areas in North America, analyzing microbe dynamics in response to fracking.</title>
        <authorList>
            <person name="Lamendella R."/>
        </authorList>
    </citation>
    <scope>NUCLEOTIDE SEQUENCE [LARGE SCALE GENOMIC DNA]</scope>
    <source>
        <strain evidence="3 4">74A</strain>
    </source>
</reference>
<evidence type="ECO:0000313" key="4">
    <source>
        <dbReference type="Proteomes" id="UP000294832"/>
    </source>
</evidence>
<dbReference type="OrthoDB" id="6258553at2"/>
<gene>
    <name evidence="3" type="ORF">EDC91_13218</name>
</gene>
<feature type="transmembrane region" description="Helical" evidence="2">
    <location>
        <begin position="32"/>
        <end position="51"/>
    </location>
</feature>
<dbReference type="GO" id="GO:0005886">
    <property type="term" value="C:plasma membrane"/>
    <property type="evidence" value="ECO:0007669"/>
    <property type="project" value="TreeGrafter"/>
</dbReference>
<sequence>METALLLLILLLPLLLWWLARRHGGTKEPSFGGLLLVLSISICSALAYGQLGAFGQWQQAYVDQHIDLQLAGRITEARRQLAKTPQQPQLMLELVALYNQGGLYPEAVQLQQQLIELQGPQPELLAQLAELQYYRDQRQLSDSTCELLGQVFRQQPAQLQARMLLANALFQRQQYLPAIAQWQWLLAQPQYADYQQPLQTAIENARARLQPSPSHTLVADNLSQG</sequence>
<keyword evidence="2" id="KW-0472">Membrane</keyword>
<protein>
    <submittedName>
        <fullName evidence="3">Formate-dependent nitrite reductase complex subunit NrfG</fullName>
    </submittedName>
</protein>
<dbReference type="EMBL" id="SLWF01000032">
    <property type="protein sequence ID" value="TCN79600.1"/>
    <property type="molecule type" value="Genomic_DNA"/>
</dbReference>
<dbReference type="GO" id="GO:0017004">
    <property type="term" value="P:cytochrome complex assembly"/>
    <property type="evidence" value="ECO:0007669"/>
    <property type="project" value="UniProtKB-KW"/>
</dbReference>
<dbReference type="Gene3D" id="1.25.40.10">
    <property type="entry name" value="Tetratricopeptide repeat domain"/>
    <property type="match status" value="1"/>
</dbReference>
<proteinExistence type="predicted"/>
<accession>A0A4R2F981</accession>